<keyword evidence="7" id="KW-1185">Reference proteome</keyword>
<feature type="compositionally biased region" description="Basic and acidic residues" evidence="4">
    <location>
        <begin position="273"/>
        <end position="318"/>
    </location>
</feature>
<feature type="compositionally biased region" description="Basic residues" evidence="4">
    <location>
        <begin position="593"/>
        <end position="604"/>
    </location>
</feature>
<feature type="compositionally biased region" description="Low complexity" evidence="4">
    <location>
        <begin position="184"/>
        <end position="200"/>
    </location>
</feature>
<protein>
    <recommendedName>
        <fullName evidence="2">Protein SPT2 homolog</fullName>
    </recommendedName>
</protein>
<dbReference type="KEGG" id="dan:6504662"/>
<evidence type="ECO:0000256" key="2">
    <source>
        <dbReference type="ARBA" id="ARBA00013786"/>
    </source>
</evidence>
<feature type="compositionally biased region" description="Low complexity" evidence="4">
    <location>
        <begin position="361"/>
        <end position="374"/>
    </location>
</feature>
<dbReference type="eggNOG" id="ENOG502QWHS">
    <property type="taxonomic scope" value="Eukaryota"/>
</dbReference>
<dbReference type="GO" id="GO:0003677">
    <property type="term" value="F:DNA binding"/>
    <property type="evidence" value="ECO:0007669"/>
    <property type="project" value="TreeGrafter"/>
</dbReference>
<dbReference type="GeneID" id="6504662"/>
<dbReference type="SMART" id="SM00784">
    <property type="entry name" value="SPT2"/>
    <property type="match status" value="1"/>
</dbReference>
<feature type="region of interest" description="Disordered" evidence="4">
    <location>
        <begin position="92"/>
        <end position="123"/>
    </location>
</feature>
<proteinExistence type="inferred from homology"/>
<evidence type="ECO:0000256" key="3">
    <source>
        <dbReference type="ARBA" id="ARBA00023054"/>
    </source>
</evidence>
<evidence type="ECO:0000313" key="7">
    <source>
        <dbReference type="Proteomes" id="UP000007801"/>
    </source>
</evidence>
<dbReference type="InterPro" id="IPR013256">
    <property type="entry name" value="Chromatin_SPT2"/>
</dbReference>
<feature type="compositionally biased region" description="Basic and acidic residues" evidence="4">
    <location>
        <begin position="221"/>
        <end position="239"/>
    </location>
</feature>
<dbReference type="GO" id="GO:0006360">
    <property type="term" value="P:transcription by RNA polymerase I"/>
    <property type="evidence" value="ECO:0007669"/>
    <property type="project" value="TreeGrafter"/>
</dbReference>
<comment type="similarity">
    <text evidence="1">Belongs to the SPT2 family.</text>
</comment>
<dbReference type="PANTHER" id="PTHR22691:SF8">
    <property type="entry name" value="PROTEIN SPT2 HOMOLOG"/>
    <property type="match status" value="1"/>
</dbReference>
<evidence type="ECO:0000313" key="6">
    <source>
        <dbReference type="EMBL" id="EDV32738.2"/>
    </source>
</evidence>
<feature type="domain" description="SPT2 homolog N-terminal" evidence="5">
    <location>
        <begin position="1"/>
        <end position="92"/>
    </location>
</feature>
<dbReference type="OrthoDB" id="6259853at2759"/>
<feature type="compositionally biased region" description="Basic and acidic residues" evidence="4">
    <location>
        <begin position="12"/>
        <end position="23"/>
    </location>
</feature>
<feature type="compositionally biased region" description="Low complexity" evidence="4">
    <location>
        <begin position="382"/>
        <end position="433"/>
    </location>
</feature>
<dbReference type="PANTHER" id="PTHR22691">
    <property type="entry name" value="YEAST SPT2-RELATED"/>
    <property type="match status" value="1"/>
</dbReference>
<feature type="region of interest" description="Disordered" evidence="4">
    <location>
        <begin position="55"/>
        <end position="74"/>
    </location>
</feature>
<dbReference type="FunCoup" id="B3MYP4">
    <property type="interactions" value="1044"/>
</dbReference>
<feature type="compositionally biased region" description="Polar residues" evidence="4">
    <location>
        <begin position="338"/>
        <end position="355"/>
    </location>
</feature>
<feature type="region of interest" description="Disordered" evidence="4">
    <location>
        <begin position="10"/>
        <end position="47"/>
    </location>
</feature>
<dbReference type="InParanoid" id="B3MYP4"/>
<evidence type="ECO:0000256" key="4">
    <source>
        <dbReference type="SAM" id="MobiDB-lite"/>
    </source>
</evidence>
<dbReference type="HOGENOM" id="CLU_019714_0_0_1"/>
<evidence type="ECO:0000259" key="5">
    <source>
        <dbReference type="Pfam" id="PF22878"/>
    </source>
</evidence>
<dbReference type="EMBL" id="CH902632">
    <property type="protein sequence ID" value="EDV32738.2"/>
    <property type="molecule type" value="Genomic_DNA"/>
</dbReference>
<dbReference type="GO" id="GO:0006334">
    <property type="term" value="P:nucleosome assembly"/>
    <property type="evidence" value="ECO:0007669"/>
    <property type="project" value="TreeGrafter"/>
</dbReference>
<keyword evidence="3" id="KW-0175">Coiled coil</keyword>
<dbReference type="GO" id="GO:0005730">
    <property type="term" value="C:nucleolus"/>
    <property type="evidence" value="ECO:0007669"/>
    <property type="project" value="TreeGrafter"/>
</dbReference>
<dbReference type="InterPro" id="IPR054552">
    <property type="entry name" value="SPT2_N"/>
</dbReference>
<reference evidence="6 7" key="1">
    <citation type="journal article" date="2007" name="Nature">
        <title>Evolution of genes and genomes on the Drosophila phylogeny.</title>
        <authorList>
            <consortium name="Drosophila 12 Genomes Consortium"/>
            <person name="Clark A.G."/>
            <person name="Eisen M.B."/>
            <person name="Smith D.R."/>
            <person name="Bergman C.M."/>
            <person name="Oliver B."/>
            <person name="Markow T.A."/>
            <person name="Kaufman T.C."/>
            <person name="Kellis M."/>
            <person name="Gelbart W."/>
            <person name="Iyer V.N."/>
            <person name="Pollard D.A."/>
            <person name="Sackton T.B."/>
            <person name="Larracuente A.M."/>
            <person name="Singh N.D."/>
            <person name="Abad J.P."/>
            <person name="Abt D.N."/>
            <person name="Adryan B."/>
            <person name="Aguade M."/>
            <person name="Akashi H."/>
            <person name="Anderson W.W."/>
            <person name="Aquadro C.F."/>
            <person name="Ardell D.H."/>
            <person name="Arguello R."/>
            <person name="Artieri C.G."/>
            <person name="Barbash D.A."/>
            <person name="Barker D."/>
            <person name="Barsanti P."/>
            <person name="Batterham P."/>
            <person name="Batzoglou S."/>
            <person name="Begun D."/>
            <person name="Bhutkar A."/>
            <person name="Blanco E."/>
            <person name="Bosak S.A."/>
            <person name="Bradley R.K."/>
            <person name="Brand A.D."/>
            <person name="Brent M.R."/>
            <person name="Brooks A.N."/>
            <person name="Brown R.H."/>
            <person name="Butlin R.K."/>
            <person name="Caggese C."/>
            <person name="Calvi B.R."/>
            <person name="Bernardo de Carvalho A."/>
            <person name="Caspi A."/>
            <person name="Castrezana S."/>
            <person name="Celniker S.E."/>
            <person name="Chang J.L."/>
            <person name="Chapple C."/>
            <person name="Chatterji S."/>
            <person name="Chinwalla A."/>
            <person name="Civetta A."/>
            <person name="Clifton S.W."/>
            <person name="Comeron J.M."/>
            <person name="Costello J.C."/>
            <person name="Coyne J.A."/>
            <person name="Daub J."/>
            <person name="David R.G."/>
            <person name="Delcher A.L."/>
            <person name="Delehaunty K."/>
            <person name="Do C.B."/>
            <person name="Ebling H."/>
            <person name="Edwards K."/>
            <person name="Eickbush T."/>
            <person name="Evans J.D."/>
            <person name="Filipski A."/>
            <person name="Findeiss S."/>
            <person name="Freyhult E."/>
            <person name="Fulton L."/>
            <person name="Fulton R."/>
            <person name="Garcia A.C."/>
            <person name="Gardiner A."/>
            <person name="Garfield D.A."/>
            <person name="Garvin B.E."/>
            <person name="Gibson G."/>
            <person name="Gilbert D."/>
            <person name="Gnerre S."/>
            <person name="Godfrey J."/>
            <person name="Good R."/>
            <person name="Gotea V."/>
            <person name="Gravely B."/>
            <person name="Greenberg A.J."/>
            <person name="Griffiths-Jones S."/>
            <person name="Gross S."/>
            <person name="Guigo R."/>
            <person name="Gustafson E.A."/>
            <person name="Haerty W."/>
            <person name="Hahn M.W."/>
            <person name="Halligan D.L."/>
            <person name="Halpern A.L."/>
            <person name="Halter G.M."/>
            <person name="Han M.V."/>
            <person name="Heger A."/>
            <person name="Hillier L."/>
            <person name="Hinrichs A.S."/>
            <person name="Holmes I."/>
            <person name="Hoskins R.A."/>
            <person name="Hubisz M.J."/>
            <person name="Hultmark D."/>
            <person name="Huntley M.A."/>
            <person name="Jaffe D.B."/>
            <person name="Jagadeeshan S."/>
            <person name="Jeck W.R."/>
            <person name="Johnson J."/>
            <person name="Jones C.D."/>
            <person name="Jordan W.C."/>
            <person name="Karpen G.H."/>
            <person name="Kataoka E."/>
            <person name="Keightley P.D."/>
            <person name="Kheradpour P."/>
            <person name="Kirkness E.F."/>
            <person name="Koerich L.B."/>
            <person name="Kristiansen K."/>
            <person name="Kudrna D."/>
            <person name="Kulathinal R.J."/>
            <person name="Kumar S."/>
            <person name="Kwok R."/>
            <person name="Lander E."/>
            <person name="Langley C.H."/>
            <person name="Lapoint R."/>
            <person name="Lazzaro B.P."/>
            <person name="Lee S.J."/>
            <person name="Levesque L."/>
            <person name="Li R."/>
            <person name="Lin C.F."/>
            <person name="Lin M.F."/>
            <person name="Lindblad-Toh K."/>
            <person name="Llopart A."/>
            <person name="Long M."/>
            <person name="Low L."/>
            <person name="Lozovsky E."/>
            <person name="Lu J."/>
            <person name="Luo M."/>
            <person name="Machado C.A."/>
            <person name="Makalowski W."/>
            <person name="Marzo M."/>
            <person name="Matsuda M."/>
            <person name="Matzkin L."/>
            <person name="McAllister B."/>
            <person name="McBride C.S."/>
            <person name="McKernan B."/>
            <person name="McKernan K."/>
            <person name="Mendez-Lago M."/>
            <person name="Minx P."/>
            <person name="Mollenhauer M.U."/>
            <person name="Montooth K."/>
            <person name="Mount S.M."/>
            <person name="Mu X."/>
            <person name="Myers E."/>
            <person name="Negre B."/>
            <person name="Newfeld S."/>
            <person name="Nielsen R."/>
            <person name="Noor M.A."/>
            <person name="O'Grady P."/>
            <person name="Pachter L."/>
            <person name="Papaceit M."/>
            <person name="Parisi M.J."/>
            <person name="Parisi M."/>
            <person name="Parts L."/>
            <person name="Pedersen J.S."/>
            <person name="Pesole G."/>
            <person name="Phillippy A.M."/>
            <person name="Ponting C.P."/>
            <person name="Pop M."/>
            <person name="Porcelli D."/>
            <person name="Powell J.R."/>
            <person name="Prohaska S."/>
            <person name="Pruitt K."/>
            <person name="Puig M."/>
            <person name="Quesneville H."/>
            <person name="Ram K.R."/>
            <person name="Rand D."/>
            <person name="Rasmussen M.D."/>
            <person name="Reed L.K."/>
            <person name="Reenan R."/>
            <person name="Reily A."/>
            <person name="Remington K.A."/>
            <person name="Rieger T.T."/>
            <person name="Ritchie M.G."/>
            <person name="Robin C."/>
            <person name="Rogers Y.H."/>
            <person name="Rohde C."/>
            <person name="Rozas J."/>
            <person name="Rubenfield M.J."/>
            <person name="Ruiz A."/>
            <person name="Russo S."/>
            <person name="Salzberg S.L."/>
            <person name="Sanchez-Gracia A."/>
            <person name="Saranga D.J."/>
            <person name="Sato H."/>
            <person name="Schaeffer S.W."/>
            <person name="Schatz M.C."/>
            <person name="Schlenke T."/>
            <person name="Schwartz R."/>
            <person name="Segarra C."/>
            <person name="Singh R.S."/>
            <person name="Sirot L."/>
            <person name="Sirota M."/>
            <person name="Sisneros N.B."/>
            <person name="Smith C.D."/>
            <person name="Smith T.F."/>
            <person name="Spieth J."/>
            <person name="Stage D.E."/>
            <person name="Stark A."/>
            <person name="Stephan W."/>
            <person name="Strausberg R.L."/>
            <person name="Strempel S."/>
            <person name="Sturgill D."/>
            <person name="Sutton G."/>
            <person name="Sutton G.G."/>
            <person name="Tao W."/>
            <person name="Teichmann S."/>
            <person name="Tobari Y.N."/>
            <person name="Tomimura Y."/>
            <person name="Tsolas J.M."/>
            <person name="Valente V.L."/>
            <person name="Venter E."/>
            <person name="Venter J.C."/>
            <person name="Vicario S."/>
            <person name="Vieira F.G."/>
            <person name="Vilella A.J."/>
            <person name="Villasante A."/>
            <person name="Walenz B."/>
            <person name="Wang J."/>
            <person name="Wasserman M."/>
            <person name="Watts T."/>
            <person name="Wilson D."/>
            <person name="Wilson R.K."/>
            <person name="Wing R.A."/>
            <person name="Wolfner M.F."/>
            <person name="Wong A."/>
            <person name="Wong G.K."/>
            <person name="Wu C.I."/>
            <person name="Wu G."/>
            <person name="Yamamoto D."/>
            <person name="Yang H.P."/>
            <person name="Yang S.P."/>
            <person name="Yorke J.A."/>
            <person name="Yoshida K."/>
            <person name="Zdobnov E."/>
            <person name="Zhang P."/>
            <person name="Zhang Y."/>
            <person name="Zimin A.V."/>
            <person name="Baldwin J."/>
            <person name="Abdouelleil A."/>
            <person name="Abdulkadir J."/>
            <person name="Abebe A."/>
            <person name="Abera B."/>
            <person name="Abreu J."/>
            <person name="Acer S.C."/>
            <person name="Aftuck L."/>
            <person name="Alexander A."/>
            <person name="An P."/>
            <person name="Anderson E."/>
            <person name="Anderson S."/>
            <person name="Arachi H."/>
            <person name="Azer M."/>
            <person name="Bachantsang P."/>
            <person name="Barry A."/>
            <person name="Bayul T."/>
            <person name="Berlin A."/>
            <person name="Bessette D."/>
            <person name="Bloom T."/>
            <person name="Blye J."/>
            <person name="Boguslavskiy L."/>
            <person name="Bonnet C."/>
            <person name="Boukhgalter B."/>
            <person name="Bourzgui I."/>
            <person name="Brown A."/>
            <person name="Cahill P."/>
            <person name="Channer S."/>
            <person name="Cheshatsang Y."/>
            <person name="Chuda L."/>
            <person name="Citroen M."/>
            <person name="Collymore A."/>
            <person name="Cooke P."/>
            <person name="Costello M."/>
            <person name="D'Aco K."/>
            <person name="Daza R."/>
            <person name="De Haan G."/>
            <person name="DeGray S."/>
            <person name="DeMaso C."/>
            <person name="Dhargay N."/>
            <person name="Dooley K."/>
            <person name="Dooley E."/>
            <person name="Doricent M."/>
            <person name="Dorje P."/>
            <person name="Dorjee K."/>
            <person name="Dupes A."/>
            <person name="Elong R."/>
            <person name="Falk J."/>
            <person name="Farina A."/>
            <person name="Faro S."/>
            <person name="Ferguson D."/>
            <person name="Fisher S."/>
            <person name="Foley C.D."/>
            <person name="Franke A."/>
            <person name="Friedrich D."/>
            <person name="Gadbois L."/>
            <person name="Gearin G."/>
            <person name="Gearin C.R."/>
            <person name="Giannoukos G."/>
            <person name="Goode T."/>
            <person name="Graham J."/>
            <person name="Grandbois E."/>
            <person name="Grewal S."/>
            <person name="Gyaltsen K."/>
            <person name="Hafez N."/>
            <person name="Hagos B."/>
            <person name="Hall J."/>
            <person name="Henson C."/>
            <person name="Hollinger A."/>
            <person name="Honan T."/>
            <person name="Huard M.D."/>
            <person name="Hughes L."/>
            <person name="Hurhula B."/>
            <person name="Husby M.E."/>
            <person name="Kamat A."/>
            <person name="Kanga B."/>
            <person name="Kashin S."/>
            <person name="Khazanovich D."/>
            <person name="Kisner P."/>
            <person name="Lance K."/>
            <person name="Lara M."/>
            <person name="Lee W."/>
            <person name="Lennon N."/>
            <person name="Letendre F."/>
            <person name="LeVine R."/>
            <person name="Lipovsky A."/>
            <person name="Liu X."/>
            <person name="Liu J."/>
            <person name="Liu S."/>
            <person name="Lokyitsang T."/>
            <person name="Lokyitsang Y."/>
            <person name="Lubonja R."/>
            <person name="Lui A."/>
            <person name="MacDonald P."/>
            <person name="Magnisalis V."/>
            <person name="Maru K."/>
            <person name="Matthews C."/>
            <person name="McCusker W."/>
            <person name="McDonough S."/>
            <person name="Mehta T."/>
            <person name="Meldrim J."/>
            <person name="Meneus L."/>
            <person name="Mihai O."/>
            <person name="Mihalev A."/>
            <person name="Mihova T."/>
            <person name="Mittelman R."/>
            <person name="Mlenga V."/>
            <person name="Montmayeur A."/>
            <person name="Mulrain L."/>
            <person name="Navidi A."/>
            <person name="Naylor J."/>
            <person name="Negash T."/>
            <person name="Nguyen T."/>
            <person name="Nguyen N."/>
            <person name="Nicol R."/>
            <person name="Norbu C."/>
            <person name="Norbu N."/>
            <person name="Novod N."/>
            <person name="O'Neill B."/>
            <person name="Osman S."/>
            <person name="Markiewicz E."/>
            <person name="Oyono O.L."/>
            <person name="Patti C."/>
            <person name="Phunkhang P."/>
            <person name="Pierre F."/>
            <person name="Priest M."/>
            <person name="Raghuraman S."/>
            <person name="Rege F."/>
            <person name="Reyes R."/>
            <person name="Rise C."/>
            <person name="Rogov P."/>
            <person name="Ross K."/>
            <person name="Ryan E."/>
            <person name="Settipalli S."/>
            <person name="Shea T."/>
            <person name="Sherpa N."/>
            <person name="Shi L."/>
            <person name="Shih D."/>
            <person name="Sparrow T."/>
            <person name="Spaulding J."/>
            <person name="Stalker J."/>
            <person name="Stange-Thomann N."/>
            <person name="Stavropoulos S."/>
            <person name="Stone C."/>
            <person name="Strader C."/>
            <person name="Tesfaye S."/>
            <person name="Thomson T."/>
            <person name="Thoulutsang Y."/>
            <person name="Thoulutsang D."/>
            <person name="Topham K."/>
            <person name="Topping I."/>
            <person name="Tsamla T."/>
            <person name="Vassiliev H."/>
            <person name="Vo A."/>
            <person name="Wangchuk T."/>
            <person name="Wangdi T."/>
            <person name="Weiand M."/>
            <person name="Wilkinson J."/>
            <person name="Wilson A."/>
            <person name="Yadav S."/>
            <person name="Young G."/>
            <person name="Yu Q."/>
            <person name="Zembek L."/>
            <person name="Zhong D."/>
            <person name="Zimmer A."/>
            <person name="Zwirko Z."/>
            <person name="Jaffe D.B."/>
            <person name="Alvarez P."/>
            <person name="Brockman W."/>
            <person name="Butler J."/>
            <person name="Chin C."/>
            <person name="Gnerre S."/>
            <person name="Grabherr M."/>
            <person name="Kleber M."/>
            <person name="Mauceli E."/>
            <person name="MacCallum I."/>
        </authorList>
    </citation>
    <scope>NUCLEOTIDE SEQUENCE [LARGE SCALE GENOMIC DNA]</scope>
    <source>
        <strain evidence="7">Tucson 14024-0371.13</strain>
    </source>
</reference>
<feature type="region of interest" description="Disordered" evidence="4">
    <location>
        <begin position="592"/>
        <end position="613"/>
    </location>
</feature>
<feature type="compositionally biased region" description="Basic and acidic residues" evidence="4">
    <location>
        <begin position="160"/>
        <end position="179"/>
    </location>
</feature>
<dbReference type="Pfam" id="PF22878">
    <property type="entry name" value="SPT2_N"/>
    <property type="match status" value="1"/>
</dbReference>
<organism evidence="6 7">
    <name type="scientific">Drosophila ananassae</name>
    <name type="common">Fruit fly</name>
    <dbReference type="NCBI Taxonomy" id="7217"/>
    <lineage>
        <taxon>Eukaryota</taxon>
        <taxon>Metazoa</taxon>
        <taxon>Ecdysozoa</taxon>
        <taxon>Arthropoda</taxon>
        <taxon>Hexapoda</taxon>
        <taxon>Insecta</taxon>
        <taxon>Pterygota</taxon>
        <taxon>Neoptera</taxon>
        <taxon>Endopterygota</taxon>
        <taxon>Diptera</taxon>
        <taxon>Brachycera</taxon>
        <taxon>Muscomorpha</taxon>
        <taxon>Ephydroidea</taxon>
        <taxon>Drosophilidae</taxon>
        <taxon>Drosophila</taxon>
        <taxon>Sophophora</taxon>
    </lineage>
</organism>
<dbReference type="Proteomes" id="UP000007801">
    <property type="component" value="Unassembled WGS sequence"/>
</dbReference>
<feature type="region of interest" description="Disordered" evidence="4">
    <location>
        <begin position="144"/>
        <end position="520"/>
    </location>
</feature>
<dbReference type="STRING" id="7217.B3MYP4"/>
<evidence type="ECO:0000256" key="1">
    <source>
        <dbReference type="ARBA" id="ARBA00006461"/>
    </source>
</evidence>
<dbReference type="GO" id="GO:0042393">
    <property type="term" value="F:histone binding"/>
    <property type="evidence" value="ECO:0007669"/>
    <property type="project" value="TreeGrafter"/>
</dbReference>
<sequence>MDFGALLHYAKRKNDAATKDEGGKFYSTKYAPPKKETKESKQLSSNIQKFLKRREVEEAERKREQRQKLSELLAMRDEKSKNKIRKMLKVTKSANKSVLEDAKDGDVANGHEAGEGQGDDYGYVSNEANAFYEKYIEKVRDVQEDKGFAPSRPQSLRDLSGTKERVKAAITREREEAKSHTRQRSSTSSGSSSTSVSTSRVSKEPNLARSYSTSRTIYDPVAEKREEERKKKQEEEQRRAKIKRPPQPPPMDFQALLRLAEKKQHEPVVFAQPEKKKEPERLLSAKEKREMEERQRQKEQRAMRDKMKESDEKARDAAAKAPPNRMEPNGRIPKLNQAKPSAQPNDTKAKSSSSDNFKRPAAPASGHSSSSSIATLNTNRNPATSTKPASKTSSVTKSAPTSAAKPGTGSSQSSSSAAAAGKLGASSASSKEAPVSRNPYATVNKNGAVREFPPRDRPAGGGGAAPPAKTRQFPPPDVRKSGGRPFPPADLKNRKRPLGPKGDQIGNKKRCLDEDDSEYDSELDDFIDDGDCEEDISSHIRDIFGYDKRRYRDLDDDDREMESSYAQMQREEFISKKLGMQEDLEDMRMEAMHKKRKMAKKRTKRIDDDDDED</sequence>
<name>B3MYP4_DROAN</name>
<dbReference type="AlphaFoldDB" id="B3MYP4"/>
<accession>B3MYP4</accession>
<gene>
    <name evidence="6" type="primary">Dana\GF21992</name>
    <name evidence="6" type="synonym">dana_GLEANR_5988</name>
    <name evidence="6" type="ORF">GF21992</name>
</gene>
<dbReference type="Pfam" id="PF08243">
    <property type="entry name" value="SPT2"/>
    <property type="match status" value="1"/>
</dbReference>